<evidence type="ECO:0000313" key="1">
    <source>
        <dbReference type="EMBL" id="ACY25433.1"/>
    </source>
</evidence>
<dbReference type="PRINTS" id="PR00420">
    <property type="entry name" value="RNGMNOXGNASE"/>
</dbReference>
<reference evidence="1" key="1">
    <citation type="submission" date="2009-08" db="EMBL/GenBank/DDBJ databases">
        <title>Screening for novel FADH2-dependent halogenase genes in the metagenomes of marine sponge associated microbial consortia.</title>
        <authorList>
            <person name="Scheuermayer M."/>
            <person name="Fieseler L."/>
            <person name="Bayer K."/>
            <person name="Hentschel U."/>
        </authorList>
    </citation>
    <scope>NUCLEOTIDE SEQUENCE</scope>
</reference>
<sequence>PRCSASQWALSWTLASASTLISMAETSDASIIVIGGGPGGSTAATLLARQGFDVTLFEREVFPREHVGESLLPASIPILETLGVIDQIKAAGFTPKYGATMVWGRDPEPWSWHFAETNASYPHAYQVWRPTFDQMLLRNAAENGVDVHEGSRVVDVSFESGQPSSVTVESSSGDSKTYQADWIVDASGQNGFLARRLDLRTHDEFFRNLAVYSYYRGVERLPEPDTGNIFIEAYEHGWSWAIPLPDDVMSVGVVVDAAWGGSQLGEQPAEDFFRDQLAMTDRTASMLESGDLLEAPRVIRDWSYTSQRLVGDGYILVGDAACFIDPLFSSGVHLALSSAVLASAYVTSALRDPEMRDPAAEVYSQLYMQQYHQFREMAALFYASNRTSDSYFWEARRITQSSEDVSPREAFIAAVAGQPPQGYERVVLEKGEAPPDFVEGVAAVESARARRDQEMARLIDSAWPNRSPMLDAVPTLANGVELARKPIVGDGQFEWGAVISSPSRPQGAPISMLVAALASRIDGTSTVRALLDDLLQGVEEQQRIQLLPGLLTALRVLYVDGMISHWRT</sequence>
<dbReference type="InterPro" id="IPR036188">
    <property type="entry name" value="FAD/NAD-bd_sf"/>
</dbReference>
<accession>E0X6M7</accession>
<organism evidence="1">
    <name type="scientific">uncultured microorganism</name>
    <dbReference type="NCBI Taxonomy" id="358574"/>
    <lineage>
        <taxon>unclassified sequences</taxon>
        <taxon>environmental samples</taxon>
    </lineage>
</organism>
<dbReference type="GO" id="GO:0004497">
    <property type="term" value="F:monooxygenase activity"/>
    <property type="evidence" value="ECO:0007669"/>
    <property type="project" value="InterPro"/>
</dbReference>
<dbReference type="PANTHER" id="PTHR43747">
    <property type="entry name" value="FAD-BINDING PROTEIN"/>
    <property type="match status" value="1"/>
</dbReference>
<dbReference type="Gene3D" id="3.50.50.60">
    <property type="entry name" value="FAD/NAD(P)-binding domain"/>
    <property type="match status" value="1"/>
</dbReference>
<feature type="non-terminal residue" evidence="1">
    <location>
        <position position="568"/>
    </location>
</feature>
<dbReference type="InterPro" id="IPR050816">
    <property type="entry name" value="Flavin-dep_Halogenase_NPB"/>
</dbReference>
<protein>
    <submittedName>
        <fullName evidence="1">Putative halogenase</fullName>
    </submittedName>
</protein>
<feature type="non-terminal residue" evidence="1">
    <location>
        <position position="1"/>
    </location>
</feature>
<dbReference type="PANTHER" id="PTHR43747:SF1">
    <property type="entry name" value="SLR1998 PROTEIN"/>
    <property type="match status" value="1"/>
</dbReference>
<dbReference type="SUPFAM" id="SSF51905">
    <property type="entry name" value="FAD/NAD(P)-binding domain"/>
    <property type="match status" value="1"/>
</dbReference>
<name>E0X6M7_9ZZZZ</name>
<dbReference type="EMBL" id="GQ844923">
    <property type="protein sequence ID" value="ACY25433.1"/>
    <property type="molecule type" value="Genomic_DNA"/>
</dbReference>
<dbReference type="Pfam" id="PF04820">
    <property type="entry name" value="Trp_halogenase"/>
    <property type="match status" value="2"/>
</dbReference>
<dbReference type="InterPro" id="IPR006905">
    <property type="entry name" value="Flavin_halogenase"/>
</dbReference>
<dbReference type="AlphaFoldDB" id="E0X6M7"/>
<proteinExistence type="predicted"/>